<dbReference type="Pfam" id="PF00672">
    <property type="entry name" value="HAMP"/>
    <property type="match status" value="1"/>
</dbReference>
<dbReference type="OrthoDB" id="5593683at2"/>
<keyword evidence="6" id="KW-0472">Membrane</keyword>
<dbReference type="PROSITE" id="PS50885">
    <property type="entry name" value="HAMP"/>
    <property type="match status" value="1"/>
</dbReference>
<dbReference type="AlphaFoldDB" id="A0A128ESY7"/>
<dbReference type="FunFam" id="1.10.287.950:FF:000001">
    <property type="entry name" value="Methyl-accepting chemotaxis sensory transducer"/>
    <property type="match status" value="1"/>
</dbReference>
<keyword evidence="3 5" id="KW-0807">Transducer</keyword>
<dbReference type="PROSITE" id="PS50111">
    <property type="entry name" value="CHEMOTAXIS_TRANSDUC_2"/>
    <property type="match status" value="1"/>
</dbReference>
<dbReference type="PANTHER" id="PTHR32089:SF33">
    <property type="entry name" value="TOXIN COREGULATED PILUS BIOSYNTHESIS PROTEIN I"/>
    <property type="match status" value="1"/>
</dbReference>
<dbReference type="CDD" id="cd06225">
    <property type="entry name" value="HAMP"/>
    <property type="match status" value="1"/>
</dbReference>
<protein>
    <submittedName>
        <fullName evidence="10">Methyl-accepting chemotaxis protein McpS</fullName>
    </submittedName>
</protein>
<dbReference type="EMBL" id="FIZX01000001">
    <property type="protein sequence ID" value="CZF77687.1"/>
    <property type="molecule type" value="Genomic_DNA"/>
</dbReference>
<organism evidence="10 11">
    <name type="scientific">Grimontia celer</name>
    <dbReference type="NCBI Taxonomy" id="1796497"/>
    <lineage>
        <taxon>Bacteria</taxon>
        <taxon>Pseudomonadati</taxon>
        <taxon>Pseudomonadota</taxon>
        <taxon>Gammaproteobacteria</taxon>
        <taxon>Vibrionales</taxon>
        <taxon>Vibrionaceae</taxon>
        <taxon>Grimontia</taxon>
    </lineage>
</organism>
<evidence type="ECO:0000256" key="4">
    <source>
        <dbReference type="ARBA" id="ARBA00029447"/>
    </source>
</evidence>
<dbReference type="Gene3D" id="1.10.287.950">
    <property type="entry name" value="Methyl-accepting chemotaxis protein"/>
    <property type="match status" value="1"/>
</dbReference>
<evidence type="ECO:0000313" key="10">
    <source>
        <dbReference type="EMBL" id="CZF77687.1"/>
    </source>
</evidence>
<comment type="similarity">
    <text evidence="4">Belongs to the methyl-accepting chemotaxis (MCP) protein family.</text>
</comment>
<dbReference type="PROSITE" id="PS50192">
    <property type="entry name" value="T_SNARE"/>
    <property type="match status" value="1"/>
</dbReference>
<feature type="transmembrane region" description="Helical" evidence="6">
    <location>
        <begin position="188"/>
        <end position="210"/>
    </location>
</feature>
<evidence type="ECO:0000259" key="7">
    <source>
        <dbReference type="PROSITE" id="PS50111"/>
    </source>
</evidence>
<evidence type="ECO:0000256" key="5">
    <source>
        <dbReference type="PROSITE-ProRule" id="PRU00284"/>
    </source>
</evidence>
<gene>
    <name evidence="10" type="primary">mcpS_1</name>
    <name evidence="10" type="ORF">GCE9029_00356</name>
</gene>
<dbReference type="GO" id="GO:0007165">
    <property type="term" value="P:signal transduction"/>
    <property type="evidence" value="ECO:0007669"/>
    <property type="project" value="UniProtKB-KW"/>
</dbReference>
<dbReference type="Pfam" id="PF00015">
    <property type="entry name" value="MCPsignal"/>
    <property type="match status" value="1"/>
</dbReference>
<dbReference type="PANTHER" id="PTHR32089">
    <property type="entry name" value="METHYL-ACCEPTING CHEMOTAXIS PROTEIN MCPB"/>
    <property type="match status" value="1"/>
</dbReference>
<dbReference type="PRINTS" id="PR00260">
    <property type="entry name" value="CHEMTRNSDUCR"/>
</dbReference>
<evidence type="ECO:0000256" key="2">
    <source>
        <dbReference type="ARBA" id="ARBA00022519"/>
    </source>
</evidence>
<proteinExistence type="inferred from homology"/>
<dbReference type="InterPro" id="IPR003660">
    <property type="entry name" value="HAMP_dom"/>
</dbReference>
<feature type="domain" description="T-SNARE coiled-coil homology" evidence="8">
    <location>
        <begin position="456"/>
        <end position="518"/>
    </location>
</feature>
<sequence>MSLKNISIRYQILIPIFILVLSTFAVMFFAKSEVESAVYNVSNTARQAASDKDRVSKLADIAWAMRVEAIYGIYDSQRTKQMADNVAKLGNEALTISREMAKTNALRDLALNVEKSVSQYMRYTHAQAQPTIESYFNQQIAAPRYNAMVNEYRELGADMMKDITSLSSFINPLVEQDLKMSDDNADQMMVTIGLVMGGALTLAMLFGWWLSGVIVKPLEELQDVMRRLATGDLNVQANDDGENELARLGRDTNQTISQLRHTVTTLFSISDEVAAASTELAAVMNQSAVNAQQEQAEIEQVASAVTELSSTADNVSDNAVNADHAARQTDELAAQGLSVFEQSTQAAVQMAESIENTASVVTTLREQSERISHVVEVIRGISEQTNLLALNAAIEAARAGHSGRGFAVVADEVRMLAARTEASTKEIQEIIEGLQVQASQAGDSMGTCMDVLARTQELSQQANDALNGITQSVAQITDMNTLVATAAEQQSAVTQDINRNITNMSGIITQNVTGISQSASASQELSQLAESQKQELAFFRV</sequence>
<comment type="subcellular location">
    <subcellularLocation>
        <location evidence="1">Cell inner membrane</location>
        <topology evidence="1">Multi-pass membrane protein</topology>
    </subcellularLocation>
</comment>
<evidence type="ECO:0000313" key="11">
    <source>
        <dbReference type="Proteomes" id="UP000071641"/>
    </source>
</evidence>
<keyword evidence="6" id="KW-0812">Transmembrane</keyword>
<dbReference type="STRING" id="1796497.GCE9029_00356"/>
<dbReference type="RefSeq" id="WP_062660766.1">
    <property type="nucleotide sequence ID" value="NZ_FIZX01000001.1"/>
</dbReference>
<dbReference type="GO" id="GO:0006935">
    <property type="term" value="P:chemotaxis"/>
    <property type="evidence" value="ECO:0007669"/>
    <property type="project" value="InterPro"/>
</dbReference>
<keyword evidence="2" id="KW-1003">Cell membrane</keyword>
<dbReference type="SMART" id="SM00283">
    <property type="entry name" value="MA"/>
    <property type="match status" value="1"/>
</dbReference>
<dbReference type="GO" id="GO:0004888">
    <property type="term" value="F:transmembrane signaling receptor activity"/>
    <property type="evidence" value="ECO:0007669"/>
    <property type="project" value="InterPro"/>
</dbReference>
<feature type="domain" description="HAMP" evidence="9">
    <location>
        <begin position="212"/>
        <end position="264"/>
    </location>
</feature>
<keyword evidence="11" id="KW-1185">Reference proteome</keyword>
<dbReference type="InterPro" id="IPR004090">
    <property type="entry name" value="Chemotax_Me-accpt_rcpt"/>
</dbReference>
<dbReference type="SUPFAM" id="SSF58104">
    <property type="entry name" value="Methyl-accepting chemotaxis protein (MCP) signaling domain"/>
    <property type="match status" value="1"/>
</dbReference>
<accession>A0A128ESY7</accession>
<name>A0A128ESY7_9GAMM</name>
<evidence type="ECO:0000256" key="6">
    <source>
        <dbReference type="SAM" id="Phobius"/>
    </source>
</evidence>
<dbReference type="CDD" id="cd11386">
    <property type="entry name" value="MCP_signal"/>
    <property type="match status" value="1"/>
</dbReference>
<keyword evidence="2" id="KW-0997">Cell inner membrane</keyword>
<reference evidence="11" key="1">
    <citation type="submission" date="2016-02" db="EMBL/GenBank/DDBJ databases">
        <authorList>
            <person name="Rodrigo-Torres Lidia"/>
            <person name="Arahal R.David."/>
        </authorList>
    </citation>
    <scope>NUCLEOTIDE SEQUENCE [LARGE SCALE GENOMIC DNA]</scope>
    <source>
        <strain evidence="11">CECT 9029</strain>
    </source>
</reference>
<evidence type="ECO:0000256" key="3">
    <source>
        <dbReference type="ARBA" id="ARBA00023224"/>
    </source>
</evidence>
<feature type="transmembrane region" description="Helical" evidence="6">
    <location>
        <begin position="12"/>
        <end position="30"/>
    </location>
</feature>
<evidence type="ECO:0000259" key="9">
    <source>
        <dbReference type="PROSITE" id="PS50885"/>
    </source>
</evidence>
<evidence type="ECO:0000259" key="8">
    <source>
        <dbReference type="PROSITE" id="PS50192"/>
    </source>
</evidence>
<dbReference type="InterPro" id="IPR004089">
    <property type="entry name" value="MCPsignal_dom"/>
</dbReference>
<feature type="domain" description="Methyl-accepting transducer" evidence="7">
    <location>
        <begin position="269"/>
        <end position="505"/>
    </location>
</feature>
<dbReference type="Proteomes" id="UP000071641">
    <property type="component" value="Unassembled WGS sequence"/>
</dbReference>
<keyword evidence="6" id="KW-1133">Transmembrane helix</keyword>
<dbReference type="SMART" id="SM00304">
    <property type="entry name" value="HAMP"/>
    <property type="match status" value="1"/>
</dbReference>
<dbReference type="InterPro" id="IPR000727">
    <property type="entry name" value="T_SNARE_dom"/>
</dbReference>
<dbReference type="GO" id="GO:0005886">
    <property type="term" value="C:plasma membrane"/>
    <property type="evidence" value="ECO:0007669"/>
    <property type="project" value="UniProtKB-SubCell"/>
</dbReference>
<evidence type="ECO:0000256" key="1">
    <source>
        <dbReference type="ARBA" id="ARBA00004429"/>
    </source>
</evidence>